<reference evidence="2" key="1">
    <citation type="submission" date="2015-04" db="UniProtKB">
        <authorList>
            <consortium name="EnsemblPlants"/>
        </authorList>
    </citation>
    <scope>IDENTIFICATION</scope>
</reference>
<dbReference type="AlphaFoldDB" id="A0A0E0JY16"/>
<dbReference type="Proteomes" id="UP000026962">
    <property type="component" value="Chromosome 2"/>
</dbReference>
<feature type="compositionally biased region" description="Low complexity" evidence="1">
    <location>
        <begin position="80"/>
        <end position="93"/>
    </location>
</feature>
<organism evidence="2">
    <name type="scientific">Oryza punctata</name>
    <name type="common">Red rice</name>
    <dbReference type="NCBI Taxonomy" id="4537"/>
    <lineage>
        <taxon>Eukaryota</taxon>
        <taxon>Viridiplantae</taxon>
        <taxon>Streptophyta</taxon>
        <taxon>Embryophyta</taxon>
        <taxon>Tracheophyta</taxon>
        <taxon>Spermatophyta</taxon>
        <taxon>Magnoliopsida</taxon>
        <taxon>Liliopsida</taxon>
        <taxon>Poales</taxon>
        <taxon>Poaceae</taxon>
        <taxon>BOP clade</taxon>
        <taxon>Oryzoideae</taxon>
        <taxon>Oryzeae</taxon>
        <taxon>Oryzinae</taxon>
        <taxon>Oryza</taxon>
    </lineage>
</organism>
<dbReference type="HOGENOM" id="CLU_1952308_0_0_1"/>
<accession>A0A0E0JY16</accession>
<evidence type="ECO:0000313" key="2">
    <source>
        <dbReference type="EnsemblPlants" id="OPUNC02G09670.1"/>
    </source>
</evidence>
<evidence type="ECO:0000256" key="1">
    <source>
        <dbReference type="SAM" id="MobiDB-lite"/>
    </source>
</evidence>
<proteinExistence type="predicted"/>
<reference evidence="2" key="2">
    <citation type="submission" date="2018-05" db="EMBL/GenBank/DDBJ databases">
        <title>OpunRS2 (Oryza punctata Reference Sequence Version 2).</title>
        <authorList>
            <person name="Zhang J."/>
            <person name="Kudrna D."/>
            <person name="Lee S."/>
            <person name="Talag J."/>
            <person name="Welchert J."/>
            <person name="Wing R.A."/>
        </authorList>
    </citation>
    <scope>NUCLEOTIDE SEQUENCE [LARGE SCALE GENOMIC DNA]</scope>
</reference>
<dbReference type="Gramene" id="OPUNC02G09670.1">
    <property type="protein sequence ID" value="OPUNC02G09670.1"/>
    <property type="gene ID" value="OPUNC02G09670"/>
</dbReference>
<name>A0A0E0JY16_ORYPU</name>
<keyword evidence="3" id="KW-1185">Reference proteome</keyword>
<sequence length="129" mass="13514">MTSATSGWTRLPPLRRRRHRWHRILHGKGRYRGADPAASGARVVGVREVLHGGQGGGSGDGCLDDYDGQAPSTRSPLPDPVGRGSGPPSDRGSAQVWASACGNNGNRGSHGDICSKLPPSPTQLNDGNR</sequence>
<evidence type="ECO:0000313" key="3">
    <source>
        <dbReference type="Proteomes" id="UP000026962"/>
    </source>
</evidence>
<protein>
    <submittedName>
        <fullName evidence="2">Uncharacterized protein</fullName>
    </submittedName>
</protein>
<dbReference type="EnsemblPlants" id="OPUNC02G09670.1">
    <property type="protein sequence ID" value="OPUNC02G09670.1"/>
    <property type="gene ID" value="OPUNC02G09670"/>
</dbReference>
<feature type="region of interest" description="Disordered" evidence="1">
    <location>
        <begin position="50"/>
        <end position="129"/>
    </location>
</feature>